<dbReference type="GO" id="GO:0005737">
    <property type="term" value="C:cytoplasm"/>
    <property type="evidence" value="ECO:0007669"/>
    <property type="project" value="UniProtKB-SubCell"/>
</dbReference>
<keyword evidence="10 13" id="KW-0479">Metal-binding</keyword>
<sequence length="241" mass="27436">MAEHNSKVERLIAGVDDAGRGPVIGPLVIAGVLIKESKLQKLVDIGVRDSKLLTPQRRSKLAVKIMQIVEKWAYEIISPSKIDEAVQRKRRGKGGLLNEIEAGAMARVIMKLRPDVVFVDASDINEERYAEMIRRALPFEIEIVSKHKADQIFPVVAAASILAKVKRDSIISELREIYGDFGSGYPTDPKTIEFLKQYFKEHGNYPDIVRKSWKTLRKIEDELCQKMMDEHVKRDLKKRSQ</sequence>
<evidence type="ECO:0000256" key="15">
    <source>
        <dbReference type="RuleBase" id="RU003515"/>
    </source>
</evidence>
<dbReference type="EMBL" id="QMQZ01000007">
    <property type="protein sequence ID" value="RLE52215.1"/>
    <property type="molecule type" value="Genomic_DNA"/>
</dbReference>
<feature type="binding site" evidence="13">
    <location>
        <position position="120"/>
    </location>
    <ligand>
        <name>a divalent metal cation</name>
        <dbReference type="ChEBI" id="CHEBI:60240"/>
    </ligand>
</feature>
<dbReference type="Gene3D" id="3.30.420.10">
    <property type="entry name" value="Ribonuclease H-like superfamily/Ribonuclease H"/>
    <property type="match status" value="1"/>
</dbReference>
<dbReference type="GO" id="GO:0030145">
    <property type="term" value="F:manganese ion binding"/>
    <property type="evidence" value="ECO:0007669"/>
    <property type="project" value="UniProtKB-UniRule"/>
</dbReference>
<dbReference type="Proteomes" id="UP000269499">
    <property type="component" value="Unassembled WGS sequence"/>
</dbReference>
<comment type="cofactor">
    <cofactor evidence="2">
        <name>Mg(2+)</name>
        <dbReference type="ChEBI" id="CHEBI:18420"/>
    </cofactor>
</comment>
<evidence type="ECO:0000256" key="3">
    <source>
        <dbReference type="ARBA" id="ARBA00004065"/>
    </source>
</evidence>
<dbReference type="InterPro" id="IPR001352">
    <property type="entry name" value="RNase_HII/HIII"/>
</dbReference>
<organism evidence="17 19">
    <name type="scientific">Thermoproteota archaeon</name>
    <dbReference type="NCBI Taxonomy" id="2056631"/>
    <lineage>
        <taxon>Archaea</taxon>
        <taxon>Thermoproteota</taxon>
    </lineage>
</organism>
<reference evidence="19 20" key="1">
    <citation type="submission" date="2018-06" db="EMBL/GenBank/DDBJ databases">
        <title>Extensive metabolic versatility and redundancy in microbially diverse, dynamic hydrothermal sediments.</title>
        <authorList>
            <person name="Dombrowski N."/>
            <person name="Teske A."/>
            <person name="Baker B.J."/>
        </authorList>
    </citation>
    <scope>NUCLEOTIDE SEQUENCE [LARGE SCALE GENOMIC DNA]</scope>
    <source>
        <strain evidence="18">B20_G2</strain>
        <strain evidence="17">B29_G17</strain>
    </source>
</reference>
<comment type="catalytic activity">
    <reaction evidence="1 13 15">
        <text>Endonucleolytic cleavage to 5'-phosphomonoester.</text>
        <dbReference type="EC" id="3.1.26.4"/>
    </reaction>
</comment>
<evidence type="ECO:0000256" key="2">
    <source>
        <dbReference type="ARBA" id="ARBA00001946"/>
    </source>
</evidence>
<dbReference type="FunFam" id="1.10.10.460:FF:000001">
    <property type="entry name" value="Ribonuclease"/>
    <property type="match status" value="1"/>
</dbReference>
<keyword evidence="11 13" id="KW-0255">Endonuclease</keyword>
<evidence type="ECO:0000256" key="12">
    <source>
        <dbReference type="ARBA" id="ARBA00022801"/>
    </source>
</evidence>
<dbReference type="EMBL" id="QMRA01000028">
    <property type="protein sequence ID" value="RLE54327.1"/>
    <property type="molecule type" value="Genomic_DNA"/>
</dbReference>
<dbReference type="EC" id="3.1.26.4" evidence="6 13"/>
<comment type="subcellular location">
    <subcellularLocation>
        <location evidence="4 13">Cytoplasm</location>
    </subcellularLocation>
</comment>
<comment type="caution">
    <text evidence="13 14">Lacks conserved residue(s) required for the propagation of feature annotation.</text>
</comment>
<dbReference type="GO" id="GO:0043137">
    <property type="term" value="P:DNA replication, removal of RNA primer"/>
    <property type="evidence" value="ECO:0007669"/>
    <property type="project" value="TreeGrafter"/>
</dbReference>
<evidence type="ECO:0000256" key="13">
    <source>
        <dbReference type="HAMAP-Rule" id="MF_00052"/>
    </source>
</evidence>
<keyword evidence="12 13" id="KW-0378">Hydrolase</keyword>
<dbReference type="NCBIfam" id="TIGR00729">
    <property type="entry name" value="ribonuclease HII"/>
    <property type="match status" value="1"/>
</dbReference>
<dbReference type="PANTHER" id="PTHR10954:SF23">
    <property type="entry name" value="RIBONUCLEASE"/>
    <property type="match status" value="1"/>
</dbReference>
<dbReference type="GO" id="GO:0004523">
    <property type="term" value="F:RNA-DNA hybrid ribonuclease activity"/>
    <property type="evidence" value="ECO:0007669"/>
    <property type="project" value="UniProtKB-UniRule"/>
</dbReference>
<dbReference type="HAMAP" id="MF_00052_A">
    <property type="entry name" value="RNase_HII_A"/>
    <property type="match status" value="1"/>
</dbReference>
<dbReference type="GO" id="GO:0006298">
    <property type="term" value="P:mismatch repair"/>
    <property type="evidence" value="ECO:0007669"/>
    <property type="project" value="TreeGrafter"/>
</dbReference>
<dbReference type="Pfam" id="PF01351">
    <property type="entry name" value="RNase_HII"/>
    <property type="match status" value="1"/>
</dbReference>
<evidence type="ECO:0000256" key="6">
    <source>
        <dbReference type="ARBA" id="ARBA00012180"/>
    </source>
</evidence>
<evidence type="ECO:0000313" key="18">
    <source>
        <dbReference type="EMBL" id="RLE54327.1"/>
    </source>
</evidence>
<evidence type="ECO:0000256" key="5">
    <source>
        <dbReference type="ARBA" id="ARBA00007383"/>
    </source>
</evidence>
<evidence type="ECO:0000313" key="20">
    <source>
        <dbReference type="Proteomes" id="UP000269499"/>
    </source>
</evidence>
<evidence type="ECO:0000256" key="14">
    <source>
        <dbReference type="PROSITE-ProRule" id="PRU01319"/>
    </source>
</evidence>
<dbReference type="GO" id="GO:0003723">
    <property type="term" value="F:RNA binding"/>
    <property type="evidence" value="ECO:0007669"/>
    <property type="project" value="UniProtKB-UniRule"/>
</dbReference>
<gene>
    <name evidence="13" type="primary">rnhB</name>
    <name evidence="17" type="ORF">DRJ20_00550</name>
    <name evidence="18" type="ORF">DRJ26_02030</name>
</gene>
<dbReference type="AlphaFoldDB" id="A0A497EYC1"/>
<dbReference type="InterPro" id="IPR036397">
    <property type="entry name" value="RNaseH_sf"/>
</dbReference>
<comment type="cofactor">
    <cofactor evidence="13">
        <name>Mn(2+)</name>
        <dbReference type="ChEBI" id="CHEBI:29035"/>
    </cofactor>
    <cofactor evidence="13">
        <name>Mg(2+)</name>
        <dbReference type="ChEBI" id="CHEBI:18420"/>
    </cofactor>
    <text evidence="13">Manganese or magnesium. Binds 1 divalent metal ion per monomer in the absence of substrate. May bind a second metal ion after substrate binding.</text>
</comment>
<keyword evidence="9 13" id="KW-0540">Nuclease</keyword>
<dbReference type="InterPro" id="IPR024567">
    <property type="entry name" value="RNase_HII/HIII_dom"/>
</dbReference>
<name>A0A497EYC1_9CREN</name>
<comment type="caution">
    <text evidence="17">The sequence shown here is derived from an EMBL/GenBank/DDBJ whole genome shotgun (WGS) entry which is preliminary data.</text>
</comment>
<protein>
    <recommendedName>
        <fullName evidence="7 13">Ribonuclease HII</fullName>
        <shortName evidence="13">RNase HII</shortName>
        <ecNumber evidence="6 13">3.1.26.4</ecNumber>
    </recommendedName>
</protein>
<dbReference type="SUPFAM" id="SSF53098">
    <property type="entry name" value="Ribonuclease H-like"/>
    <property type="match status" value="1"/>
</dbReference>
<evidence type="ECO:0000256" key="4">
    <source>
        <dbReference type="ARBA" id="ARBA00004496"/>
    </source>
</evidence>
<evidence type="ECO:0000259" key="16">
    <source>
        <dbReference type="PROSITE" id="PS51975"/>
    </source>
</evidence>
<evidence type="ECO:0000313" key="17">
    <source>
        <dbReference type="EMBL" id="RLE52215.1"/>
    </source>
</evidence>
<evidence type="ECO:0000256" key="10">
    <source>
        <dbReference type="ARBA" id="ARBA00022723"/>
    </source>
</evidence>
<dbReference type="GO" id="GO:0032299">
    <property type="term" value="C:ribonuclease H2 complex"/>
    <property type="evidence" value="ECO:0007669"/>
    <property type="project" value="TreeGrafter"/>
</dbReference>
<evidence type="ECO:0000256" key="1">
    <source>
        <dbReference type="ARBA" id="ARBA00000077"/>
    </source>
</evidence>
<dbReference type="Proteomes" id="UP000268446">
    <property type="component" value="Unassembled WGS sequence"/>
</dbReference>
<dbReference type="InterPro" id="IPR012337">
    <property type="entry name" value="RNaseH-like_sf"/>
</dbReference>
<evidence type="ECO:0000313" key="19">
    <source>
        <dbReference type="Proteomes" id="UP000268446"/>
    </source>
</evidence>
<dbReference type="InterPro" id="IPR020787">
    <property type="entry name" value="RNase_HII_arc"/>
</dbReference>
<dbReference type="InterPro" id="IPR004649">
    <property type="entry name" value="RNase_H2_suA"/>
</dbReference>
<comment type="similarity">
    <text evidence="5 13 15">Belongs to the RNase HII family.</text>
</comment>
<comment type="function">
    <text evidence="3 13 15">Endonuclease that specifically degrades the RNA of RNA-DNA hybrids.</text>
</comment>
<evidence type="ECO:0000256" key="9">
    <source>
        <dbReference type="ARBA" id="ARBA00022722"/>
    </source>
</evidence>
<evidence type="ECO:0000256" key="7">
    <source>
        <dbReference type="ARBA" id="ARBA00019179"/>
    </source>
</evidence>
<evidence type="ECO:0000256" key="11">
    <source>
        <dbReference type="ARBA" id="ARBA00022759"/>
    </source>
</evidence>
<dbReference type="PROSITE" id="PS51975">
    <property type="entry name" value="RNASE_H_2"/>
    <property type="match status" value="1"/>
</dbReference>
<evidence type="ECO:0000256" key="8">
    <source>
        <dbReference type="ARBA" id="ARBA00022490"/>
    </source>
</evidence>
<dbReference type="CDD" id="cd07180">
    <property type="entry name" value="RNase_HII_archaea_like"/>
    <property type="match status" value="1"/>
</dbReference>
<proteinExistence type="inferred from homology"/>
<dbReference type="Gene3D" id="1.10.10.460">
    <property type="entry name" value="Ribonuclease hii. Domain 2"/>
    <property type="match status" value="1"/>
</dbReference>
<dbReference type="InterPro" id="IPR023160">
    <property type="entry name" value="RNase_HII_hlx-loop-hlx_cap_dom"/>
</dbReference>
<keyword evidence="8 13" id="KW-0963">Cytoplasm</keyword>
<accession>A0A497EYC1</accession>
<keyword evidence="13" id="KW-0464">Manganese</keyword>
<feature type="domain" description="RNase H type-2" evidence="16">
    <location>
        <begin position="10"/>
        <end position="225"/>
    </location>
</feature>
<feature type="binding site" evidence="13">
    <location>
        <position position="16"/>
    </location>
    <ligand>
        <name>a divalent metal cation</name>
        <dbReference type="ChEBI" id="CHEBI:60240"/>
    </ligand>
</feature>
<dbReference type="PANTHER" id="PTHR10954">
    <property type="entry name" value="RIBONUCLEASE H2 SUBUNIT A"/>
    <property type="match status" value="1"/>
</dbReference>